<gene>
    <name evidence="1" type="ORF">FSB_LOCUS10229</name>
</gene>
<dbReference type="PANTHER" id="PTHR31362">
    <property type="entry name" value="GLYCOSYLTRANSFERASE STELLO1-RELATED"/>
    <property type="match status" value="1"/>
</dbReference>
<reference evidence="1" key="1">
    <citation type="submission" date="2018-02" db="EMBL/GenBank/DDBJ databases">
        <authorList>
            <person name="Cohen D.B."/>
            <person name="Kent A.D."/>
        </authorList>
    </citation>
    <scope>NUCLEOTIDE SEQUENCE</scope>
</reference>
<name>A0A2N9EU72_FAGSY</name>
<organism evidence="1">
    <name type="scientific">Fagus sylvatica</name>
    <name type="common">Beechnut</name>
    <dbReference type="NCBI Taxonomy" id="28930"/>
    <lineage>
        <taxon>Eukaryota</taxon>
        <taxon>Viridiplantae</taxon>
        <taxon>Streptophyta</taxon>
        <taxon>Embryophyta</taxon>
        <taxon>Tracheophyta</taxon>
        <taxon>Spermatophyta</taxon>
        <taxon>Magnoliopsida</taxon>
        <taxon>eudicotyledons</taxon>
        <taxon>Gunneridae</taxon>
        <taxon>Pentapetalae</taxon>
        <taxon>rosids</taxon>
        <taxon>fabids</taxon>
        <taxon>Fagales</taxon>
        <taxon>Fagaceae</taxon>
        <taxon>Fagus</taxon>
    </lineage>
</organism>
<dbReference type="PANTHER" id="PTHR31362:SF0">
    <property type="entry name" value="EXOSTOSIN DOMAIN-CONTAINING PROTEIN-RELATED"/>
    <property type="match status" value="1"/>
</dbReference>
<evidence type="ECO:0000313" key="1">
    <source>
        <dbReference type="EMBL" id="SPC82347.1"/>
    </source>
</evidence>
<sequence>MKDSVGNWTAEPPKYEPIVAEDGAVHNLNEYNEIHAADVMTNAGDSLNAVFTERLGVENGNSVLNWIGSGIQDFMGMSCEVPENAVMKQMPTIFDRYTSTDGFLFLQDDTILNYWNPLQADRTKLWIANKVSKSWSTVSTNGNSDWFSKQADMVNKVVSSMQVHLQVNYKESITDGQSITICSSEVFYIPRRFVADFVELVNLVGSLEIHQKVAIPMFFLSMDSPQNFDPVLSTMIYKKEPPTNNSSTLYSAQAAAIHPWNVSSEQDFIKLIRIMAEGDPLLMELV</sequence>
<protein>
    <submittedName>
        <fullName evidence="1">Uncharacterized protein</fullName>
    </submittedName>
</protein>
<accession>A0A2N9EU72</accession>
<dbReference type="AlphaFoldDB" id="A0A2N9EU72"/>
<proteinExistence type="predicted"/>
<dbReference type="InterPro" id="IPR005049">
    <property type="entry name" value="STL-like"/>
</dbReference>
<dbReference type="EMBL" id="OIVN01000573">
    <property type="protein sequence ID" value="SPC82347.1"/>
    <property type="molecule type" value="Genomic_DNA"/>
</dbReference>